<dbReference type="EMBL" id="VIWT01000009">
    <property type="protein sequence ID" value="TWF71484.1"/>
    <property type="molecule type" value="Genomic_DNA"/>
</dbReference>
<dbReference type="PANTHER" id="PTHR33202:SF2">
    <property type="entry name" value="FERRIC UPTAKE REGULATION PROTEIN"/>
    <property type="match status" value="1"/>
</dbReference>
<dbReference type="InterPro" id="IPR036388">
    <property type="entry name" value="WH-like_DNA-bd_sf"/>
</dbReference>
<feature type="binding site" evidence="12">
    <location>
        <position position="128"/>
    </location>
    <ligand>
        <name>Fe cation</name>
        <dbReference type="ChEBI" id="CHEBI:24875"/>
    </ligand>
</feature>
<comment type="cofactor">
    <cofactor evidence="12">
        <name>Mn(2+)</name>
        <dbReference type="ChEBI" id="CHEBI:29035"/>
    </cofactor>
    <cofactor evidence="12">
        <name>Fe(2+)</name>
        <dbReference type="ChEBI" id="CHEBI:29033"/>
    </cofactor>
    <text evidence="12">Binds 1 Mn(2+) or Fe(2+) ion per subunit.</text>
</comment>
<dbReference type="GO" id="GO:0000976">
    <property type="term" value="F:transcription cis-regulatory region binding"/>
    <property type="evidence" value="ECO:0007669"/>
    <property type="project" value="TreeGrafter"/>
</dbReference>
<name>A0A561S9F0_9ACTN</name>
<dbReference type="InterPro" id="IPR036390">
    <property type="entry name" value="WH_DNA-bd_sf"/>
</dbReference>
<dbReference type="InterPro" id="IPR002481">
    <property type="entry name" value="FUR"/>
</dbReference>
<dbReference type="Gene3D" id="1.10.10.10">
    <property type="entry name" value="Winged helix-like DNA-binding domain superfamily/Winged helix DNA-binding domain"/>
    <property type="match status" value="1"/>
</dbReference>
<dbReference type="GO" id="GO:1900376">
    <property type="term" value="P:regulation of secondary metabolite biosynthetic process"/>
    <property type="evidence" value="ECO:0007669"/>
    <property type="project" value="TreeGrafter"/>
</dbReference>
<evidence type="ECO:0000256" key="12">
    <source>
        <dbReference type="PIRSR" id="PIRSR602481-2"/>
    </source>
</evidence>
<feature type="binding site" evidence="11">
    <location>
        <position position="116"/>
    </location>
    <ligand>
        <name>Zn(2+)</name>
        <dbReference type="ChEBI" id="CHEBI:29105"/>
    </ligand>
</feature>
<evidence type="ECO:0000256" key="3">
    <source>
        <dbReference type="ARBA" id="ARBA00011738"/>
    </source>
</evidence>
<evidence type="ECO:0000256" key="4">
    <source>
        <dbReference type="ARBA" id="ARBA00022490"/>
    </source>
</evidence>
<evidence type="ECO:0000313" key="13">
    <source>
        <dbReference type="EMBL" id="TWF71484.1"/>
    </source>
</evidence>
<dbReference type="GO" id="GO:0008270">
    <property type="term" value="F:zinc ion binding"/>
    <property type="evidence" value="ECO:0007669"/>
    <property type="project" value="TreeGrafter"/>
</dbReference>
<proteinExistence type="inferred from homology"/>
<comment type="subcellular location">
    <subcellularLocation>
        <location evidence="1">Cytoplasm</location>
    </subcellularLocation>
</comment>
<accession>A0A561S9F0</accession>
<comment type="caution">
    <text evidence="13">The sequence shown here is derived from an EMBL/GenBank/DDBJ whole genome shotgun (WGS) entry which is preliminary data.</text>
</comment>
<evidence type="ECO:0000256" key="2">
    <source>
        <dbReference type="ARBA" id="ARBA00007957"/>
    </source>
</evidence>
<dbReference type="GO" id="GO:0003700">
    <property type="term" value="F:DNA-binding transcription factor activity"/>
    <property type="evidence" value="ECO:0007669"/>
    <property type="project" value="InterPro"/>
</dbReference>
<dbReference type="PANTHER" id="PTHR33202">
    <property type="entry name" value="ZINC UPTAKE REGULATION PROTEIN"/>
    <property type="match status" value="1"/>
</dbReference>
<keyword evidence="5" id="KW-0678">Repressor</keyword>
<evidence type="ECO:0000256" key="7">
    <source>
        <dbReference type="ARBA" id="ARBA00022833"/>
    </source>
</evidence>
<dbReference type="Pfam" id="PF01475">
    <property type="entry name" value="FUR"/>
    <property type="match status" value="1"/>
</dbReference>
<reference evidence="13 14" key="1">
    <citation type="submission" date="2019-06" db="EMBL/GenBank/DDBJ databases">
        <title>Sequencing the genomes of 1000 actinobacteria strains.</title>
        <authorList>
            <person name="Klenk H.-P."/>
        </authorList>
    </citation>
    <scope>NUCLEOTIDE SEQUENCE [LARGE SCALE GENOMIC DNA]</scope>
    <source>
        <strain evidence="13 14">DSM 44826</strain>
    </source>
</reference>
<dbReference type="Proteomes" id="UP000317940">
    <property type="component" value="Unassembled WGS sequence"/>
</dbReference>
<evidence type="ECO:0000256" key="5">
    <source>
        <dbReference type="ARBA" id="ARBA00022491"/>
    </source>
</evidence>
<dbReference type="Gene3D" id="3.30.1490.190">
    <property type="match status" value="1"/>
</dbReference>
<keyword evidence="14" id="KW-1185">Reference proteome</keyword>
<keyword evidence="6 11" id="KW-0479">Metal-binding</keyword>
<evidence type="ECO:0000256" key="6">
    <source>
        <dbReference type="ARBA" id="ARBA00022723"/>
    </source>
</evidence>
<evidence type="ECO:0000256" key="8">
    <source>
        <dbReference type="ARBA" id="ARBA00023015"/>
    </source>
</evidence>
<dbReference type="GO" id="GO:0045892">
    <property type="term" value="P:negative regulation of DNA-templated transcription"/>
    <property type="evidence" value="ECO:0007669"/>
    <property type="project" value="TreeGrafter"/>
</dbReference>
<dbReference type="SUPFAM" id="SSF46785">
    <property type="entry name" value="Winged helix' DNA-binding domain"/>
    <property type="match status" value="1"/>
</dbReference>
<keyword evidence="8" id="KW-0805">Transcription regulation</keyword>
<feature type="binding site" evidence="12">
    <location>
        <position position="145"/>
    </location>
    <ligand>
        <name>Fe cation</name>
        <dbReference type="ChEBI" id="CHEBI:24875"/>
    </ligand>
</feature>
<evidence type="ECO:0000256" key="11">
    <source>
        <dbReference type="PIRSR" id="PIRSR602481-1"/>
    </source>
</evidence>
<keyword evidence="12" id="KW-0408">Iron</keyword>
<keyword evidence="10" id="KW-0804">Transcription</keyword>
<comment type="subunit">
    <text evidence="3">Homodimer.</text>
</comment>
<comment type="similarity">
    <text evidence="2">Belongs to the Fur family.</text>
</comment>
<comment type="cofactor">
    <cofactor evidence="11">
        <name>Zn(2+)</name>
        <dbReference type="ChEBI" id="CHEBI:29105"/>
    </cofactor>
    <text evidence="11">Binds 1 zinc ion per subunit.</text>
</comment>
<dbReference type="OrthoDB" id="8659436at2"/>
<protein>
    <submittedName>
        <fullName evidence="13">Fur family ferric uptake transcriptional regulator</fullName>
    </submittedName>
</protein>
<dbReference type="AlphaFoldDB" id="A0A561S9F0"/>
<keyword evidence="7 11" id="KW-0862">Zinc</keyword>
<dbReference type="RefSeq" id="WP_145911695.1">
    <property type="nucleotide sequence ID" value="NZ_BAAAMZ010000023.1"/>
</dbReference>
<keyword evidence="4" id="KW-0963">Cytoplasm</keyword>
<organism evidence="13 14">
    <name type="scientific">Kitasatospora viridis</name>
    <dbReference type="NCBI Taxonomy" id="281105"/>
    <lineage>
        <taxon>Bacteria</taxon>
        <taxon>Bacillati</taxon>
        <taxon>Actinomycetota</taxon>
        <taxon>Actinomycetes</taxon>
        <taxon>Kitasatosporales</taxon>
        <taxon>Streptomycetaceae</taxon>
        <taxon>Kitasatospora</taxon>
    </lineage>
</organism>
<sequence length="158" mass="16816">MTELTASALVLAEEKAAARRAHRAAAVDAGVPGRPTPRRTEVVRALAAVGEFVSAQLLYARLVNGGSRVGLSTVYRTLAALAEAGRADMVRDANGERLFRYRPGPDHQHYLLCRGCGLSTPVDSGAVEAWADRVAELSGFAEVRHTVELSGLCGDCRD</sequence>
<feature type="binding site" evidence="11">
    <location>
        <position position="113"/>
    </location>
    <ligand>
        <name>Zn(2+)</name>
        <dbReference type="ChEBI" id="CHEBI:29105"/>
    </ligand>
</feature>
<evidence type="ECO:0000256" key="1">
    <source>
        <dbReference type="ARBA" id="ARBA00004496"/>
    </source>
</evidence>
<evidence type="ECO:0000256" key="10">
    <source>
        <dbReference type="ARBA" id="ARBA00023163"/>
    </source>
</evidence>
<dbReference type="InterPro" id="IPR043135">
    <property type="entry name" value="Fur_C"/>
</dbReference>
<gene>
    <name evidence="13" type="ORF">FHX73_19114</name>
</gene>
<feature type="binding site" evidence="11">
    <location>
        <position position="156"/>
    </location>
    <ligand>
        <name>Zn(2+)</name>
        <dbReference type="ChEBI" id="CHEBI:29105"/>
    </ligand>
</feature>
<dbReference type="GO" id="GO:0005829">
    <property type="term" value="C:cytosol"/>
    <property type="evidence" value="ECO:0007669"/>
    <property type="project" value="TreeGrafter"/>
</dbReference>
<dbReference type="CDD" id="cd07153">
    <property type="entry name" value="Fur_like"/>
    <property type="match status" value="1"/>
</dbReference>
<keyword evidence="9" id="KW-0238">DNA-binding</keyword>
<evidence type="ECO:0000313" key="14">
    <source>
        <dbReference type="Proteomes" id="UP000317940"/>
    </source>
</evidence>
<evidence type="ECO:0000256" key="9">
    <source>
        <dbReference type="ARBA" id="ARBA00023125"/>
    </source>
</evidence>
<feature type="binding site" evidence="11">
    <location>
        <position position="153"/>
    </location>
    <ligand>
        <name>Zn(2+)</name>
        <dbReference type="ChEBI" id="CHEBI:29105"/>
    </ligand>
</feature>